<evidence type="ECO:0000313" key="2">
    <source>
        <dbReference type="Proteomes" id="UP000182517"/>
    </source>
</evidence>
<name>A0A1L3GRT6_9BACT</name>
<evidence type="ECO:0008006" key="3">
    <source>
        <dbReference type="Google" id="ProtNLM"/>
    </source>
</evidence>
<dbReference type="Gene3D" id="6.10.250.790">
    <property type="match status" value="1"/>
</dbReference>
<gene>
    <name evidence="1" type="ORF">A7E78_12780</name>
</gene>
<protein>
    <recommendedName>
        <fullName evidence="3">Cell division protein ZapA</fullName>
    </recommendedName>
</protein>
<dbReference type="InterPro" id="IPR007838">
    <property type="entry name" value="Cell_div_ZapA-like"/>
</dbReference>
<dbReference type="SUPFAM" id="SSF102829">
    <property type="entry name" value="Cell division protein ZapA-like"/>
    <property type="match status" value="1"/>
</dbReference>
<dbReference type="EMBL" id="CP015519">
    <property type="protein sequence ID" value="APG28642.1"/>
    <property type="molecule type" value="Genomic_DNA"/>
</dbReference>
<organism evidence="1 2">
    <name type="scientific">Syntrophotalea acetylenivorans</name>
    <dbReference type="NCBI Taxonomy" id="1842532"/>
    <lineage>
        <taxon>Bacteria</taxon>
        <taxon>Pseudomonadati</taxon>
        <taxon>Thermodesulfobacteriota</taxon>
        <taxon>Desulfuromonadia</taxon>
        <taxon>Desulfuromonadales</taxon>
        <taxon>Syntrophotaleaceae</taxon>
        <taxon>Syntrophotalea</taxon>
    </lineage>
</organism>
<dbReference type="OrthoDB" id="5397486at2"/>
<keyword evidence="2" id="KW-1185">Reference proteome</keyword>
<dbReference type="InterPro" id="IPR036192">
    <property type="entry name" value="Cell_div_ZapA-like_sf"/>
</dbReference>
<dbReference type="Proteomes" id="UP000182517">
    <property type="component" value="Chromosome"/>
</dbReference>
<dbReference type="InterPro" id="IPR053712">
    <property type="entry name" value="Bac_CellDiv_Activator"/>
</dbReference>
<dbReference type="Pfam" id="PF05164">
    <property type="entry name" value="ZapA"/>
    <property type="match status" value="1"/>
</dbReference>
<proteinExistence type="predicted"/>
<dbReference type="KEGG" id="pef:A7E78_12780"/>
<dbReference type="STRING" id="1842532.A7E78_12780"/>
<evidence type="ECO:0000313" key="1">
    <source>
        <dbReference type="EMBL" id="APG28642.1"/>
    </source>
</evidence>
<sequence length="96" mass="10411">MKHAVQVNILGQQYTVKSAASPEEVQRVEDFVNGQVAEVAAGKSVDTLNSAILALMNIGGAYLRLQDTVAEREQAEGRLQELLLRLERACPDDGCV</sequence>
<dbReference type="AlphaFoldDB" id="A0A1L3GRT6"/>
<accession>A0A1L3GRT6</accession>
<dbReference type="RefSeq" id="WP_072284668.1">
    <property type="nucleotide sequence ID" value="NZ_CP015519.1"/>
</dbReference>
<reference evidence="1 2" key="1">
    <citation type="journal article" date="2017" name="Genome Announc.">
        <title>Complete Genome Sequences of Two Acetylene-Fermenting Pelobacter acetylenicus Strains.</title>
        <authorList>
            <person name="Sutton J.M."/>
            <person name="Baesman S.M."/>
            <person name="Fierst J.L."/>
            <person name="Poret-Peterson A.T."/>
            <person name="Oremland R.S."/>
            <person name="Dunlap D.S."/>
            <person name="Akob D.M."/>
        </authorList>
    </citation>
    <scope>NUCLEOTIDE SEQUENCE [LARGE SCALE GENOMIC DNA]</scope>
    <source>
        <strain evidence="1 2">SFB93</strain>
    </source>
</reference>